<dbReference type="EMBL" id="CP001968">
    <property type="protein sequence ID" value="ADD67226.1"/>
    <property type="molecule type" value="Genomic_DNA"/>
</dbReference>
<dbReference type="KEGG" id="dap:Dacet_0427"/>
<dbReference type="GO" id="GO:0000271">
    <property type="term" value="P:polysaccharide biosynthetic process"/>
    <property type="evidence" value="ECO:0007669"/>
    <property type="project" value="TreeGrafter"/>
</dbReference>
<sequence length="389" mass="43934">MKFIPYGKQSLDKSDIDAVAEVLKSDFLTTGPAVEKFEDAISEYTGATYTVAVSSGTAALHLSALCLIKPGEKVLVSAVTFAATANAVFYAGGIPVFCDIDDEGNIDLDLCVEMIRSDTSIRHLIVTHMTGRPVDQDKLEQLKDRFDISIIEDCAHSFGASFKGQMAGRCPVSDCSVLSFHPVKHITTGEGGAVTTNSERLYRRIRLLRSHGITKDEMYFKNNSLAYDSKGNLNPWYYEMQDLGFNYRITDIQCALGLSQMKRLDGFVSRRREIAKMYEDIFSQRGIFTPLYNFDKNSSYHLYVVQVPFDNLPVTKAEFFNEMRDCGVGLQLHYIPVPMLPYYADKGYNMRNLHEAELYYARSFSIPMYPAMEDKDVRFVADCLYKSIK</sequence>
<evidence type="ECO:0000256" key="1">
    <source>
        <dbReference type="ARBA" id="ARBA00037999"/>
    </source>
</evidence>
<comment type="similarity">
    <text evidence="1 4">Belongs to the DegT/DnrJ/EryC1 family.</text>
</comment>
<evidence type="ECO:0000256" key="3">
    <source>
        <dbReference type="PIRSR" id="PIRSR000390-2"/>
    </source>
</evidence>
<evidence type="ECO:0000256" key="2">
    <source>
        <dbReference type="PIRSR" id="PIRSR000390-1"/>
    </source>
</evidence>
<dbReference type="InterPro" id="IPR020026">
    <property type="entry name" value="PseC"/>
</dbReference>
<dbReference type="RefSeq" id="WP_013009770.1">
    <property type="nucleotide sequence ID" value="NC_013943.1"/>
</dbReference>
<dbReference type="Gene3D" id="3.90.1150.10">
    <property type="entry name" value="Aspartate Aminotransferase, domain 1"/>
    <property type="match status" value="1"/>
</dbReference>
<keyword evidence="3 4" id="KW-0663">Pyridoxal phosphate</keyword>
<evidence type="ECO:0000256" key="4">
    <source>
        <dbReference type="RuleBase" id="RU004508"/>
    </source>
</evidence>
<dbReference type="InterPro" id="IPR000653">
    <property type="entry name" value="DegT/StrS_aminotransferase"/>
</dbReference>
<proteinExistence type="inferred from homology"/>
<feature type="modified residue" description="N6-(pyridoxal phosphate)lysine" evidence="3">
    <location>
        <position position="184"/>
    </location>
</feature>
<dbReference type="InterPro" id="IPR015422">
    <property type="entry name" value="PyrdxlP-dep_Trfase_small"/>
</dbReference>
<accession>D4H3E2</accession>
<dbReference type="Pfam" id="PF01041">
    <property type="entry name" value="DegT_DnrJ_EryC1"/>
    <property type="match status" value="1"/>
</dbReference>
<dbReference type="InterPro" id="IPR015421">
    <property type="entry name" value="PyrdxlP-dep_Trfase_major"/>
</dbReference>
<dbReference type="SUPFAM" id="SSF53383">
    <property type="entry name" value="PLP-dependent transferases"/>
    <property type="match status" value="1"/>
</dbReference>
<dbReference type="InterPro" id="IPR015424">
    <property type="entry name" value="PyrdxlP-dep_Trfase"/>
</dbReference>
<keyword evidence="6" id="KW-1185">Reference proteome</keyword>
<reference evidence="5 6" key="1">
    <citation type="journal article" date="2010" name="Stand. Genomic Sci.">
        <title>Complete genome sequence of Denitrovibrio acetiphilus type strain (N2460).</title>
        <authorList>
            <person name="Kiss H."/>
            <person name="Lang E."/>
            <person name="Lapidus A."/>
            <person name="Copeland A."/>
            <person name="Nolan M."/>
            <person name="Glavina Del Rio T."/>
            <person name="Chen F."/>
            <person name="Lucas S."/>
            <person name="Tice H."/>
            <person name="Cheng J.F."/>
            <person name="Han C."/>
            <person name="Goodwin L."/>
            <person name="Pitluck S."/>
            <person name="Liolios K."/>
            <person name="Pati A."/>
            <person name="Ivanova N."/>
            <person name="Mavromatis K."/>
            <person name="Chen A."/>
            <person name="Palaniappan K."/>
            <person name="Land M."/>
            <person name="Hauser L."/>
            <person name="Chang Y.J."/>
            <person name="Jeffries C.D."/>
            <person name="Detter J.C."/>
            <person name="Brettin T."/>
            <person name="Spring S."/>
            <person name="Rohde M."/>
            <person name="Goker M."/>
            <person name="Woyke T."/>
            <person name="Bristow J."/>
            <person name="Eisen J.A."/>
            <person name="Markowitz V."/>
            <person name="Hugenholtz P."/>
            <person name="Kyrpides N.C."/>
            <person name="Klenk H.P."/>
        </authorList>
    </citation>
    <scope>NUCLEOTIDE SEQUENCE [LARGE SCALE GENOMIC DNA]</scope>
    <source>
        <strain evidence="6">DSM 12809 / NBRC 114555 / N2460</strain>
    </source>
</reference>
<dbReference type="PaxDb" id="522772-Dacet_0427"/>
<dbReference type="InParanoid" id="D4H3E2"/>
<dbReference type="AlphaFoldDB" id="D4H3E2"/>
<protein>
    <submittedName>
        <fullName evidence="5">UDP-4-keto-6-deoxy-N-acetylglucosamine4-aminotra nsferase</fullName>
    </submittedName>
</protein>
<feature type="active site" description="Proton acceptor" evidence="2">
    <location>
        <position position="184"/>
    </location>
</feature>
<evidence type="ECO:0000313" key="5">
    <source>
        <dbReference type="EMBL" id="ADD67226.1"/>
    </source>
</evidence>
<dbReference type="eggNOG" id="COG0399">
    <property type="taxonomic scope" value="Bacteria"/>
</dbReference>
<dbReference type="PANTHER" id="PTHR30244:SF34">
    <property type="entry name" value="DTDP-4-AMINO-4,6-DIDEOXYGALACTOSE TRANSAMINASE"/>
    <property type="match status" value="1"/>
</dbReference>
<dbReference type="Proteomes" id="UP000002012">
    <property type="component" value="Chromosome"/>
</dbReference>
<dbReference type="HOGENOM" id="CLU_033332_0_3_0"/>
<dbReference type="PIRSF" id="PIRSF000390">
    <property type="entry name" value="PLP_StrS"/>
    <property type="match status" value="1"/>
</dbReference>
<dbReference type="NCBIfam" id="TIGR03588">
    <property type="entry name" value="PseC"/>
    <property type="match status" value="1"/>
</dbReference>
<dbReference type="GO" id="GO:0030170">
    <property type="term" value="F:pyridoxal phosphate binding"/>
    <property type="evidence" value="ECO:0007669"/>
    <property type="project" value="TreeGrafter"/>
</dbReference>
<dbReference type="PANTHER" id="PTHR30244">
    <property type="entry name" value="TRANSAMINASE"/>
    <property type="match status" value="1"/>
</dbReference>
<dbReference type="Gene3D" id="3.40.640.10">
    <property type="entry name" value="Type I PLP-dependent aspartate aminotransferase-like (Major domain)"/>
    <property type="match status" value="1"/>
</dbReference>
<dbReference type="CDD" id="cd00616">
    <property type="entry name" value="AHBA_syn"/>
    <property type="match status" value="1"/>
</dbReference>
<dbReference type="GO" id="GO:0008483">
    <property type="term" value="F:transaminase activity"/>
    <property type="evidence" value="ECO:0007669"/>
    <property type="project" value="TreeGrafter"/>
</dbReference>
<organism evidence="5 6">
    <name type="scientific">Denitrovibrio acetiphilus (strain DSM 12809 / NBRC 114555 / N2460)</name>
    <dbReference type="NCBI Taxonomy" id="522772"/>
    <lineage>
        <taxon>Bacteria</taxon>
        <taxon>Pseudomonadati</taxon>
        <taxon>Deferribacterota</taxon>
        <taxon>Deferribacteres</taxon>
        <taxon>Deferribacterales</taxon>
        <taxon>Geovibrionaceae</taxon>
        <taxon>Denitrovibrio</taxon>
    </lineage>
</organism>
<evidence type="ECO:0000313" key="6">
    <source>
        <dbReference type="Proteomes" id="UP000002012"/>
    </source>
</evidence>
<name>D4H3E2_DENA2</name>
<dbReference type="STRING" id="522772.Dacet_0427"/>
<dbReference type="OrthoDB" id="9810913at2"/>
<gene>
    <name evidence="5" type="ordered locus">Dacet_0427</name>
</gene>